<dbReference type="EMBL" id="LAZR01004642">
    <property type="protein sequence ID" value="KKN06807.1"/>
    <property type="molecule type" value="Genomic_DNA"/>
</dbReference>
<name>A0A0F9N4V1_9ZZZZ</name>
<dbReference type="InterPro" id="IPR014144">
    <property type="entry name" value="LigD_PE_domain"/>
</dbReference>
<accession>A0A0F9N4V1</accession>
<dbReference type="AlphaFoldDB" id="A0A0F9N4V1"/>
<proteinExistence type="predicted"/>
<dbReference type="PANTHER" id="PTHR39465:SF1">
    <property type="entry name" value="DNA LIGASE D 3'-PHOSPHOESTERASE DOMAIN-CONTAINING PROTEIN"/>
    <property type="match status" value="1"/>
</dbReference>
<feature type="domain" description="DNA ligase D 3'-phosphoesterase" evidence="1">
    <location>
        <begin position="17"/>
        <end position="117"/>
    </location>
</feature>
<protein>
    <recommendedName>
        <fullName evidence="1">DNA ligase D 3'-phosphoesterase domain-containing protein</fullName>
    </recommendedName>
</protein>
<reference evidence="2" key="1">
    <citation type="journal article" date="2015" name="Nature">
        <title>Complex archaea that bridge the gap between prokaryotes and eukaryotes.</title>
        <authorList>
            <person name="Spang A."/>
            <person name="Saw J.H."/>
            <person name="Jorgensen S.L."/>
            <person name="Zaremba-Niedzwiedzka K."/>
            <person name="Martijn J."/>
            <person name="Lind A.E."/>
            <person name="van Eijk R."/>
            <person name="Schleper C."/>
            <person name="Guy L."/>
            <person name="Ettema T.J."/>
        </authorList>
    </citation>
    <scope>NUCLEOTIDE SEQUENCE</scope>
</reference>
<comment type="caution">
    <text evidence="2">The sequence shown here is derived from an EMBL/GenBank/DDBJ whole genome shotgun (WGS) entry which is preliminary data.</text>
</comment>
<organism evidence="2">
    <name type="scientific">marine sediment metagenome</name>
    <dbReference type="NCBI Taxonomy" id="412755"/>
    <lineage>
        <taxon>unclassified sequences</taxon>
        <taxon>metagenomes</taxon>
        <taxon>ecological metagenomes</taxon>
    </lineage>
</organism>
<sequence>MKVEKKKITGLNRFVIQEHHATRLHWDLRLELDGVLKSWAIPKEPGKIPGKKYLAIQVEDHDLDYIDFEGEIEEGHYGAGRVNIWDNGTFDLIERSENKVIFTIHGKKLEGDFCLVRFPKAGEKQWLFFKKKKKT</sequence>
<evidence type="ECO:0000259" key="1">
    <source>
        <dbReference type="Pfam" id="PF13298"/>
    </source>
</evidence>
<dbReference type="PANTHER" id="PTHR39465">
    <property type="entry name" value="DNA LIGASE D, 3'-PHOSPHOESTERASE DOMAIN"/>
    <property type="match status" value="1"/>
</dbReference>
<dbReference type="NCBIfam" id="TIGR02777">
    <property type="entry name" value="LigD_PE_dom"/>
    <property type="match status" value="1"/>
</dbReference>
<dbReference type="Pfam" id="PF13298">
    <property type="entry name" value="LigD_N"/>
    <property type="match status" value="1"/>
</dbReference>
<evidence type="ECO:0000313" key="2">
    <source>
        <dbReference type="EMBL" id="KKN06807.1"/>
    </source>
</evidence>
<gene>
    <name evidence="2" type="ORF">LCGC14_1073590</name>
</gene>